<dbReference type="GO" id="GO:0016251">
    <property type="term" value="F:RNA polymerase II general transcription initiation factor activity"/>
    <property type="evidence" value="ECO:0007669"/>
    <property type="project" value="TreeGrafter"/>
</dbReference>
<dbReference type="PANTHER" id="PTHR12228:SF0">
    <property type="entry name" value="TATA-BOX BINDING PROTEIN ASSOCIATED FACTOR 7"/>
    <property type="match status" value="1"/>
</dbReference>
<dbReference type="InterPro" id="IPR006751">
    <property type="entry name" value="TAFII55_prot_cons_reg"/>
</dbReference>
<name>A0A7S3M8N5_9STRA</name>
<evidence type="ECO:0000256" key="4">
    <source>
        <dbReference type="ARBA" id="ARBA00023163"/>
    </source>
</evidence>
<dbReference type="InterPro" id="IPR037817">
    <property type="entry name" value="TAF7"/>
</dbReference>
<dbReference type="Pfam" id="PF04658">
    <property type="entry name" value="TAFII55_N"/>
    <property type="match status" value="1"/>
</dbReference>
<keyword evidence="5" id="KW-0539">Nucleus</keyword>
<evidence type="ECO:0000256" key="1">
    <source>
        <dbReference type="ARBA" id="ARBA00004123"/>
    </source>
</evidence>
<feature type="compositionally biased region" description="Low complexity" evidence="6">
    <location>
        <begin position="384"/>
        <end position="399"/>
    </location>
</feature>
<dbReference type="PANTHER" id="PTHR12228">
    <property type="entry name" value="TRANSCRIPTION INITIATION FACTOR TFIID 55 KD SUBUNIT-RELATED"/>
    <property type="match status" value="1"/>
</dbReference>
<feature type="compositionally biased region" description="Acidic residues" evidence="6">
    <location>
        <begin position="339"/>
        <end position="356"/>
    </location>
</feature>
<keyword evidence="3" id="KW-0805">Transcription regulation</keyword>
<evidence type="ECO:0000313" key="8">
    <source>
        <dbReference type="EMBL" id="CAE0288283.1"/>
    </source>
</evidence>
<feature type="compositionally biased region" description="Acidic residues" evidence="6">
    <location>
        <begin position="404"/>
        <end position="418"/>
    </location>
</feature>
<feature type="compositionally biased region" description="Basic and acidic residues" evidence="6">
    <location>
        <begin position="445"/>
        <end position="455"/>
    </location>
</feature>
<dbReference type="AlphaFoldDB" id="A0A7S3M8N5"/>
<dbReference type="EMBL" id="HBIC01033620">
    <property type="protein sequence ID" value="CAE0288283.1"/>
    <property type="molecule type" value="Transcribed_RNA"/>
</dbReference>
<organism evidence="8">
    <name type="scientific">Spumella elongata</name>
    <dbReference type="NCBI Taxonomy" id="89044"/>
    <lineage>
        <taxon>Eukaryota</taxon>
        <taxon>Sar</taxon>
        <taxon>Stramenopiles</taxon>
        <taxon>Ochrophyta</taxon>
        <taxon>Chrysophyceae</taxon>
        <taxon>Chromulinales</taxon>
        <taxon>Chromulinaceae</taxon>
        <taxon>Spumella</taxon>
    </lineage>
</organism>
<sequence>MNGKEYPALLMNLPTIVETHKTFDNKIFLKSGDIGQVLQVFETAAERDVMRGQICKTINGDYMPSGLTPPTADIVKRRFELTRKNDSYLPYRIRSVIDEIGHFGNGTGRLVNPVTGEPVQDVQTTTAVEVMSETVVEEVVDFEEWMVDPVTQSCRTGVSLTLHGSQLGNLKDLQLASNNGTSSSSTAAATVGSNYQLMLLLQHPEILVTEEEREEDQIDALAAEQARELKRNNSSAATAMQIDNIDDSVFATTSTSTAALTSATVTNNNNSGTSSATSVAPLKLSLSVRRPTTNTATTDDTTLLQDEDNDLNNADNAESNAQEGSDHESEQGDNQADAFEVEDSGDEGEQDQEEYPPYDQPHQNDSYQAGGLSPYGSHLSAPHAQYSAQSSALPSSHSANMPVQDEEEENESSDDDIETLLQARRQSEIAASNQPVGSGGAENIEEAKNKETEREMNDDDQDRDSVNSEDSDAWMNEA</sequence>
<dbReference type="GO" id="GO:0051123">
    <property type="term" value="P:RNA polymerase II preinitiation complex assembly"/>
    <property type="evidence" value="ECO:0007669"/>
    <property type="project" value="TreeGrafter"/>
</dbReference>
<gene>
    <name evidence="8" type="ORF">SELO1098_LOCUS17126</name>
</gene>
<comment type="similarity">
    <text evidence="2">Belongs to the TAF7 family.</text>
</comment>
<evidence type="ECO:0000256" key="5">
    <source>
        <dbReference type="ARBA" id="ARBA00023242"/>
    </source>
</evidence>
<keyword evidence="4" id="KW-0804">Transcription</keyword>
<evidence type="ECO:0000256" key="2">
    <source>
        <dbReference type="ARBA" id="ARBA00009368"/>
    </source>
</evidence>
<proteinExistence type="inferred from homology"/>
<accession>A0A7S3M8N5</accession>
<evidence type="ECO:0000256" key="3">
    <source>
        <dbReference type="ARBA" id="ARBA00023015"/>
    </source>
</evidence>
<evidence type="ECO:0000259" key="7">
    <source>
        <dbReference type="SMART" id="SM01370"/>
    </source>
</evidence>
<comment type="subcellular location">
    <subcellularLocation>
        <location evidence="1">Nucleus</location>
    </subcellularLocation>
</comment>
<feature type="region of interest" description="Disordered" evidence="6">
    <location>
        <begin position="288"/>
        <end position="478"/>
    </location>
</feature>
<dbReference type="SMART" id="SM01370">
    <property type="entry name" value="TAFII55_N"/>
    <property type="match status" value="1"/>
</dbReference>
<feature type="compositionally biased region" description="Low complexity" evidence="6">
    <location>
        <begin position="292"/>
        <end position="304"/>
    </location>
</feature>
<feature type="domain" description="TAFII55 protein conserved region" evidence="7">
    <location>
        <begin position="1"/>
        <end position="98"/>
    </location>
</feature>
<protein>
    <recommendedName>
        <fullName evidence="7">TAFII55 protein conserved region domain-containing protein</fullName>
    </recommendedName>
</protein>
<evidence type="ECO:0000256" key="6">
    <source>
        <dbReference type="SAM" id="MobiDB-lite"/>
    </source>
</evidence>
<dbReference type="GO" id="GO:0005669">
    <property type="term" value="C:transcription factor TFIID complex"/>
    <property type="evidence" value="ECO:0007669"/>
    <property type="project" value="InterPro"/>
</dbReference>
<reference evidence="8" key="1">
    <citation type="submission" date="2021-01" db="EMBL/GenBank/DDBJ databases">
        <authorList>
            <person name="Corre E."/>
            <person name="Pelletier E."/>
            <person name="Niang G."/>
            <person name="Scheremetjew M."/>
            <person name="Finn R."/>
            <person name="Kale V."/>
            <person name="Holt S."/>
            <person name="Cochrane G."/>
            <person name="Meng A."/>
            <person name="Brown T."/>
            <person name="Cohen L."/>
        </authorList>
    </citation>
    <scope>NUCLEOTIDE SEQUENCE</scope>
    <source>
        <strain evidence="8">CCAP 955/1</strain>
    </source>
</reference>
<feature type="compositionally biased region" description="Acidic residues" evidence="6">
    <location>
        <begin position="456"/>
        <end position="472"/>
    </location>
</feature>